<keyword evidence="1" id="KW-0812">Transmembrane</keyword>
<dbReference type="AlphaFoldDB" id="A0A8H7LBD1"/>
<keyword evidence="1" id="KW-0472">Membrane</keyword>
<name>A0A8H7LBD1_9ASCO</name>
<keyword evidence="3" id="KW-1185">Reference proteome</keyword>
<evidence type="ECO:0000313" key="2">
    <source>
        <dbReference type="EMBL" id="KAF8002144.1"/>
    </source>
</evidence>
<dbReference type="Proteomes" id="UP000649328">
    <property type="component" value="Unassembled WGS sequence"/>
</dbReference>
<comment type="caution">
    <text evidence="2">The sequence shown here is derived from an EMBL/GenBank/DDBJ whole genome shotgun (WGS) entry which is preliminary data.</text>
</comment>
<gene>
    <name evidence="2" type="ORF">HF325_003109</name>
</gene>
<feature type="transmembrane region" description="Helical" evidence="1">
    <location>
        <begin position="28"/>
        <end position="50"/>
    </location>
</feature>
<evidence type="ECO:0000256" key="1">
    <source>
        <dbReference type="SAM" id="Phobius"/>
    </source>
</evidence>
<dbReference type="EMBL" id="JACBPP010000004">
    <property type="protein sequence ID" value="KAF8002144.1"/>
    <property type="molecule type" value="Genomic_DNA"/>
</dbReference>
<protein>
    <submittedName>
        <fullName evidence="2">Uncharacterized protein</fullName>
    </submittedName>
</protein>
<reference evidence="2" key="1">
    <citation type="submission" date="2020-10" db="EMBL/GenBank/DDBJ databases">
        <title>The Whole-Genome Sequence of Metschnikowia persimmonesis, a Novel Endophytic Yeast Species Isolated from Medicinal Plant Diospyros kaki Thumb.</title>
        <authorList>
            <person name="Rahmat E."/>
            <person name="Kang Y."/>
        </authorList>
    </citation>
    <scope>NUCLEOTIDE SEQUENCE</scope>
    <source>
        <strain evidence="2">KIOM G15050</strain>
    </source>
</reference>
<keyword evidence="1" id="KW-1133">Transmembrane helix</keyword>
<accession>A0A8H7LBD1</accession>
<feature type="transmembrane region" description="Helical" evidence="1">
    <location>
        <begin position="70"/>
        <end position="92"/>
    </location>
</feature>
<organism evidence="2 3">
    <name type="scientific">Metschnikowia pulcherrima</name>
    <dbReference type="NCBI Taxonomy" id="27326"/>
    <lineage>
        <taxon>Eukaryota</taxon>
        <taxon>Fungi</taxon>
        <taxon>Dikarya</taxon>
        <taxon>Ascomycota</taxon>
        <taxon>Saccharomycotina</taxon>
        <taxon>Pichiomycetes</taxon>
        <taxon>Metschnikowiaceae</taxon>
        <taxon>Metschnikowia</taxon>
    </lineage>
</organism>
<evidence type="ECO:0000313" key="3">
    <source>
        <dbReference type="Proteomes" id="UP000649328"/>
    </source>
</evidence>
<sequence length="115" mass="12763">MPQLKHSFTLLSSANAVKATIGLRNFKLFLMIFVAVKPSIFGICTSMKMMSYRDIVSYDFFTRSTASAPLAAMVMLVKPSSFNILLMTSWFTELSSATKILRCEISSRHVSPVGV</sequence>
<proteinExistence type="predicted"/>